<dbReference type="Proteomes" id="UP001597045">
    <property type="component" value="Unassembled WGS sequence"/>
</dbReference>
<dbReference type="InterPro" id="IPR001128">
    <property type="entry name" value="Cyt_P450"/>
</dbReference>
<evidence type="ECO:0000313" key="2">
    <source>
        <dbReference type="EMBL" id="MFD1052323.1"/>
    </source>
</evidence>
<reference evidence="3" key="1">
    <citation type="journal article" date="2019" name="Int. J. Syst. Evol. Microbiol.">
        <title>The Global Catalogue of Microorganisms (GCM) 10K type strain sequencing project: providing services to taxonomists for standard genome sequencing and annotation.</title>
        <authorList>
            <consortium name="The Broad Institute Genomics Platform"/>
            <consortium name="The Broad Institute Genome Sequencing Center for Infectious Disease"/>
            <person name="Wu L."/>
            <person name="Ma J."/>
        </authorList>
    </citation>
    <scope>NUCLEOTIDE SEQUENCE [LARGE SCALE GENOMIC DNA]</scope>
    <source>
        <strain evidence="3">JCM 31486</strain>
    </source>
</reference>
<accession>A0ABW3MNX4</accession>
<dbReference type="EMBL" id="JBHTIS010004322">
    <property type="protein sequence ID" value="MFD1052323.1"/>
    <property type="molecule type" value="Genomic_DNA"/>
</dbReference>
<sequence>TVKAGDGIVIATALANRDPDVFAEPDRFDVTRSADHHLTFAHGVHQCLGQNLARMELRLALPALFDRIPTLRLAVPVDELTIRPAVSIQGVNTLPVEWGS</sequence>
<name>A0ABW3MNX4_9PSEU</name>
<dbReference type="PANTHER" id="PTHR46696">
    <property type="entry name" value="P450, PUTATIVE (EUROFUNG)-RELATED"/>
    <property type="match status" value="1"/>
</dbReference>
<organism evidence="2 3">
    <name type="scientific">Kibdelosporangium lantanae</name>
    <dbReference type="NCBI Taxonomy" id="1497396"/>
    <lineage>
        <taxon>Bacteria</taxon>
        <taxon>Bacillati</taxon>
        <taxon>Actinomycetota</taxon>
        <taxon>Actinomycetes</taxon>
        <taxon>Pseudonocardiales</taxon>
        <taxon>Pseudonocardiaceae</taxon>
        <taxon>Kibdelosporangium</taxon>
    </lineage>
</organism>
<dbReference type="InterPro" id="IPR036396">
    <property type="entry name" value="Cyt_P450_sf"/>
</dbReference>
<evidence type="ECO:0000256" key="1">
    <source>
        <dbReference type="ARBA" id="ARBA00010617"/>
    </source>
</evidence>
<dbReference type="Gene3D" id="1.10.630.10">
    <property type="entry name" value="Cytochrome P450"/>
    <property type="match status" value="1"/>
</dbReference>
<dbReference type="InterPro" id="IPR002397">
    <property type="entry name" value="Cyt_P450_B"/>
</dbReference>
<gene>
    <name evidence="2" type="ORF">ACFQ1S_45465</name>
</gene>
<comment type="caution">
    <text evidence="2">The sequence shown here is derived from an EMBL/GenBank/DDBJ whole genome shotgun (WGS) entry which is preliminary data.</text>
</comment>
<feature type="non-terminal residue" evidence="2">
    <location>
        <position position="1"/>
    </location>
</feature>
<proteinExistence type="inferred from homology"/>
<evidence type="ECO:0000313" key="3">
    <source>
        <dbReference type="Proteomes" id="UP001597045"/>
    </source>
</evidence>
<comment type="similarity">
    <text evidence="1">Belongs to the cytochrome P450 family.</text>
</comment>
<dbReference type="Pfam" id="PF00067">
    <property type="entry name" value="p450"/>
    <property type="match status" value="1"/>
</dbReference>
<dbReference type="SUPFAM" id="SSF48264">
    <property type="entry name" value="Cytochrome P450"/>
    <property type="match status" value="1"/>
</dbReference>
<protein>
    <submittedName>
        <fullName evidence="2">Cytochrome P450</fullName>
    </submittedName>
</protein>
<dbReference type="PANTHER" id="PTHR46696:SF1">
    <property type="entry name" value="CYTOCHROME P450 YJIB-RELATED"/>
    <property type="match status" value="1"/>
</dbReference>
<dbReference type="PRINTS" id="PR00359">
    <property type="entry name" value="BP450"/>
</dbReference>
<keyword evidence="3" id="KW-1185">Reference proteome</keyword>